<protein>
    <submittedName>
        <fullName evidence="4">Two-component response regulator</fullName>
    </submittedName>
</protein>
<dbReference type="InterPro" id="IPR036388">
    <property type="entry name" value="WH-like_DNA-bd_sf"/>
</dbReference>
<dbReference type="PROSITE" id="PS51755">
    <property type="entry name" value="OMPR_PHOB"/>
    <property type="match status" value="1"/>
</dbReference>
<feature type="domain" description="OmpR/PhoB-type" evidence="3">
    <location>
        <begin position="1"/>
        <end position="67"/>
    </location>
</feature>
<evidence type="ECO:0000313" key="4">
    <source>
        <dbReference type="EMBL" id="ATB69621.1"/>
    </source>
</evidence>
<dbReference type="GO" id="GO:0000160">
    <property type="term" value="P:phosphorelay signal transduction system"/>
    <property type="evidence" value="ECO:0007669"/>
    <property type="project" value="InterPro"/>
</dbReference>
<gene>
    <name evidence="4" type="ORF">SJPD1_1512</name>
</gene>
<dbReference type="InterPro" id="IPR001867">
    <property type="entry name" value="OmpR/PhoB-type_DNA-bd"/>
</dbReference>
<evidence type="ECO:0000256" key="1">
    <source>
        <dbReference type="ARBA" id="ARBA00023125"/>
    </source>
</evidence>
<keyword evidence="1 2" id="KW-0238">DNA-binding</keyword>
<dbReference type="OrthoDB" id="5348424at2"/>
<dbReference type="GO" id="GO:0006355">
    <property type="term" value="P:regulation of DNA-templated transcription"/>
    <property type="evidence" value="ECO:0007669"/>
    <property type="project" value="InterPro"/>
</dbReference>
<reference evidence="5" key="1">
    <citation type="submission" date="2017-09" db="EMBL/GenBank/DDBJ databases">
        <title>The complete genome of Sulfurospirillum sp. JPD-1.</title>
        <authorList>
            <person name="Goris T."/>
        </authorList>
    </citation>
    <scope>NUCLEOTIDE SEQUENCE [LARGE SCALE GENOMIC DNA]</scope>
    <source>
        <strain evidence="5">JPD-1</strain>
    </source>
</reference>
<dbReference type="EMBL" id="CP023275">
    <property type="protein sequence ID" value="ATB69621.1"/>
    <property type="molecule type" value="Genomic_DNA"/>
</dbReference>
<proteinExistence type="predicted"/>
<dbReference type="InterPro" id="IPR016032">
    <property type="entry name" value="Sig_transdc_resp-reg_C-effctor"/>
</dbReference>
<dbReference type="Gene3D" id="1.10.10.10">
    <property type="entry name" value="Winged helix-like DNA-binding domain superfamily/Winged helix DNA-binding domain"/>
    <property type="match status" value="1"/>
</dbReference>
<feature type="DNA-binding region" description="OmpR/PhoB-type" evidence="2">
    <location>
        <begin position="1"/>
        <end position="67"/>
    </location>
</feature>
<dbReference type="SMART" id="SM00862">
    <property type="entry name" value="Trans_reg_C"/>
    <property type="match status" value="1"/>
</dbReference>
<evidence type="ECO:0000256" key="2">
    <source>
        <dbReference type="PROSITE-ProRule" id="PRU01091"/>
    </source>
</evidence>
<dbReference type="SUPFAM" id="SSF46894">
    <property type="entry name" value="C-terminal effector domain of the bipartite response regulators"/>
    <property type="match status" value="1"/>
</dbReference>
<sequence>MSNIEMQFLEYMLKNPNRVINYSEFEYNIWEEGMSGPAIRTLVKDLRKHLTKESIQNIPKVGYKLVLQK</sequence>
<name>A0A290HEG4_9BACT</name>
<dbReference type="Proteomes" id="UP000217349">
    <property type="component" value="Chromosome"/>
</dbReference>
<dbReference type="GO" id="GO:0003677">
    <property type="term" value="F:DNA binding"/>
    <property type="evidence" value="ECO:0007669"/>
    <property type="project" value="UniProtKB-UniRule"/>
</dbReference>
<accession>A0A290HEG4</accession>
<dbReference type="Pfam" id="PF00486">
    <property type="entry name" value="Trans_reg_C"/>
    <property type="match status" value="1"/>
</dbReference>
<evidence type="ECO:0000313" key="5">
    <source>
        <dbReference type="Proteomes" id="UP000217349"/>
    </source>
</evidence>
<dbReference type="AlphaFoldDB" id="A0A290HEG4"/>
<dbReference type="KEGG" id="sulj:SJPD1_1512"/>
<dbReference type="RefSeq" id="WP_096046651.1">
    <property type="nucleotide sequence ID" value="NZ_CP023275.1"/>
</dbReference>
<evidence type="ECO:0000259" key="3">
    <source>
        <dbReference type="PROSITE" id="PS51755"/>
    </source>
</evidence>
<organism evidence="4 5">
    <name type="scientific">Sulfurospirillum diekertiae</name>
    <dbReference type="NCBI Taxonomy" id="1854492"/>
    <lineage>
        <taxon>Bacteria</taxon>
        <taxon>Pseudomonadati</taxon>
        <taxon>Campylobacterota</taxon>
        <taxon>Epsilonproteobacteria</taxon>
        <taxon>Campylobacterales</taxon>
        <taxon>Sulfurospirillaceae</taxon>
        <taxon>Sulfurospirillum</taxon>
    </lineage>
</organism>